<dbReference type="Proteomes" id="UP000799441">
    <property type="component" value="Unassembled WGS sequence"/>
</dbReference>
<evidence type="ECO:0000259" key="1">
    <source>
        <dbReference type="Pfam" id="PF12697"/>
    </source>
</evidence>
<evidence type="ECO:0000313" key="3">
    <source>
        <dbReference type="Proteomes" id="UP000799441"/>
    </source>
</evidence>
<dbReference type="InterPro" id="IPR029058">
    <property type="entry name" value="AB_hydrolase_fold"/>
</dbReference>
<dbReference type="Gene3D" id="3.40.50.1820">
    <property type="entry name" value="alpha/beta hydrolase"/>
    <property type="match status" value="1"/>
</dbReference>
<dbReference type="PANTHER" id="PTHR37017">
    <property type="entry name" value="AB HYDROLASE-1 DOMAIN-CONTAINING PROTEIN-RELATED"/>
    <property type="match status" value="1"/>
</dbReference>
<proteinExistence type="predicted"/>
<gene>
    <name evidence="2" type="ORF">K431DRAFT_280398</name>
</gene>
<dbReference type="InterPro" id="IPR000073">
    <property type="entry name" value="AB_hydrolase_1"/>
</dbReference>
<dbReference type="PANTHER" id="PTHR37017:SF11">
    <property type="entry name" value="ESTERASE_LIPASE_THIOESTERASE DOMAIN-CONTAINING PROTEIN"/>
    <property type="match status" value="1"/>
</dbReference>
<dbReference type="AlphaFoldDB" id="A0A9P4QIV8"/>
<sequence>MATKPTIVVVPGGWHIPEHYSATTALLQSAGYGVHALRLPSTIGHPMNPTHEPDVDLIAATVSQAADNGEDVVLVMHSSGGACGGEAARGLSTTARAREGKPGGIVRCVYIAAFAAPEGASVFKTTNGPSPWVHIHEGGEVTTPDDPETIFYNGLSIEQQRDAISKLALHSYGAMWSEVSYAPWKDIPSTYLLCENDNAIQPVAQESMVNQEGALFDVVERCSAGHSPFLALPKFTAEVIRRAAGEKVESNLPV</sequence>
<dbReference type="Pfam" id="PF12697">
    <property type="entry name" value="Abhydrolase_6"/>
    <property type="match status" value="1"/>
</dbReference>
<name>A0A9P4QIV8_9PEZI</name>
<protein>
    <submittedName>
        <fullName evidence="2">Alpha/beta-hydrolase</fullName>
    </submittedName>
</protein>
<dbReference type="InterPro" id="IPR052897">
    <property type="entry name" value="Sec-Metab_Biosynth_Hydrolase"/>
</dbReference>
<dbReference type="OrthoDB" id="1263307at2759"/>
<keyword evidence="3" id="KW-1185">Reference proteome</keyword>
<dbReference type="SUPFAM" id="SSF53474">
    <property type="entry name" value="alpha/beta-Hydrolases"/>
    <property type="match status" value="1"/>
</dbReference>
<reference evidence="2" key="1">
    <citation type="journal article" date="2020" name="Stud. Mycol.">
        <title>101 Dothideomycetes genomes: a test case for predicting lifestyles and emergence of pathogens.</title>
        <authorList>
            <person name="Haridas S."/>
            <person name="Albert R."/>
            <person name="Binder M."/>
            <person name="Bloem J."/>
            <person name="Labutti K."/>
            <person name="Salamov A."/>
            <person name="Andreopoulos B."/>
            <person name="Baker S."/>
            <person name="Barry K."/>
            <person name="Bills G."/>
            <person name="Bluhm B."/>
            <person name="Cannon C."/>
            <person name="Castanera R."/>
            <person name="Culley D."/>
            <person name="Daum C."/>
            <person name="Ezra D."/>
            <person name="Gonzalez J."/>
            <person name="Henrissat B."/>
            <person name="Kuo A."/>
            <person name="Liang C."/>
            <person name="Lipzen A."/>
            <person name="Lutzoni F."/>
            <person name="Magnuson J."/>
            <person name="Mondo S."/>
            <person name="Nolan M."/>
            <person name="Ohm R."/>
            <person name="Pangilinan J."/>
            <person name="Park H.-J."/>
            <person name="Ramirez L."/>
            <person name="Alfaro M."/>
            <person name="Sun H."/>
            <person name="Tritt A."/>
            <person name="Yoshinaga Y."/>
            <person name="Zwiers L.-H."/>
            <person name="Turgeon B."/>
            <person name="Goodwin S."/>
            <person name="Spatafora J."/>
            <person name="Crous P."/>
            <person name="Grigoriev I."/>
        </authorList>
    </citation>
    <scope>NUCLEOTIDE SEQUENCE</scope>
    <source>
        <strain evidence="2">CBS 116435</strain>
    </source>
</reference>
<dbReference type="EMBL" id="MU003765">
    <property type="protein sequence ID" value="KAF2726368.1"/>
    <property type="molecule type" value="Genomic_DNA"/>
</dbReference>
<comment type="caution">
    <text evidence="2">The sequence shown here is derived from an EMBL/GenBank/DDBJ whole genome shotgun (WGS) entry which is preliminary data.</text>
</comment>
<evidence type="ECO:0000313" key="2">
    <source>
        <dbReference type="EMBL" id="KAF2726368.1"/>
    </source>
</evidence>
<feature type="domain" description="AB hydrolase-1" evidence="1">
    <location>
        <begin position="7"/>
        <end position="238"/>
    </location>
</feature>
<organism evidence="2 3">
    <name type="scientific">Polychaeton citri CBS 116435</name>
    <dbReference type="NCBI Taxonomy" id="1314669"/>
    <lineage>
        <taxon>Eukaryota</taxon>
        <taxon>Fungi</taxon>
        <taxon>Dikarya</taxon>
        <taxon>Ascomycota</taxon>
        <taxon>Pezizomycotina</taxon>
        <taxon>Dothideomycetes</taxon>
        <taxon>Dothideomycetidae</taxon>
        <taxon>Capnodiales</taxon>
        <taxon>Capnodiaceae</taxon>
        <taxon>Polychaeton</taxon>
    </lineage>
</organism>
<accession>A0A9P4QIV8</accession>